<protein>
    <recommendedName>
        <fullName evidence="2">Tyr recombinase domain-containing protein</fullName>
    </recommendedName>
</protein>
<accession>A0A382E0T7</accession>
<dbReference type="GO" id="GO:0015074">
    <property type="term" value="P:DNA integration"/>
    <property type="evidence" value="ECO:0007669"/>
    <property type="project" value="InterPro"/>
</dbReference>
<dbReference type="InterPro" id="IPR013762">
    <property type="entry name" value="Integrase-like_cat_sf"/>
</dbReference>
<reference evidence="3" key="1">
    <citation type="submission" date="2018-05" db="EMBL/GenBank/DDBJ databases">
        <authorList>
            <person name="Lanie J.A."/>
            <person name="Ng W.-L."/>
            <person name="Kazmierczak K.M."/>
            <person name="Andrzejewski T.M."/>
            <person name="Davidsen T.M."/>
            <person name="Wayne K.J."/>
            <person name="Tettelin H."/>
            <person name="Glass J.I."/>
            <person name="Rusch D."/>
            <person name="Podicherti R."/>
            <person name="Tsui H.-C.T."/>
            <person name="Winkler M.E."/>
        </authorList>
    </citation>
    <scope>NUCLEOTIDE SEQUENCE</scope>
</reference>
<dbReference type="GO" id="GO:0003677">
    <property type="term" value="F:DNA binding"/>
    <property type="evidence" value="ECO:0007669"/>
    <property type="project" value="InterPro"/>
</dbReference>
<name>A0A382E0T7_9ZZZZ</name>
<dbReference type="EMBL" id="UINC01041977">
    <property type="protein sequence ID" value="SVB43982.1"/>
    <property type="molecule type" value="Genomic_DNA"/>
</dbReference>
<evidence type="ECO:0000256" key="1">
    <source>
        <dbReference type="ARBA" id="ARBA00023172"/>
    </source>
</evidence>
<dbReference type="PROSITE" id="PS51898">
    <property type="entry name" value="TYR_RECOMBINASE"/>
    <property type="match status" value="1"/>
</dbReference>
<proteinExistence type="predicted"/>
<dbReference type="AlphaFoldDB" id="A0A382E0T7"/>
<keyword evidence="1" id="KW-0233">DNA recombination</keyword>
<evidence type="ECO:0000313" key="3">
    <source>
        <dbReference type="EMBL" id="SVB43982.1"/>
    </source>
</evidence>
<dbReference type="InterPro" id="IPR002104">
    <property type="entry name" value="Integrase_catalytic"/>
</dbReference>
<dbReference type="InterPro" id="IPR011010">
    <property type="entry name" value="DNA_brk_join_enz"/>
</dbReference>
<dbReference type="SUPFAM" id="SSF56349">
    <property type="entry name" value="DNA breaking-rejoining enzymes"/>
    <property type="match status" value="1"/>
</dbReference>
<organism evidence="3">
    <name type="scientific">marine metagenome</name>
    <dbReference type="NCBI Taxonomy" id="408172"/>
    <lineage>
        <taxon>unclassified sequences</taxon>
        <taxon>metagenomes</taxon>
        <taxon>ecological metagenomes</taxon>
    </lineage>
</organism>
<dbReference type="GO" id="GO:0006310">
    <property type="term" value="P:DNA recombination"/>
    <property type="evidence" value="ECO:0007669"/>
    <property type="project" value="UniProtKB-KW"/>
</dbReference>
<feature type="domain" description="Tyr recombinase" evidence="2">
    <location>
        <begin position="117"/>
        <end position="304"/>
    </location>
</feature>
<dbReference type="Pfam" id="PF00589">
    <property type="entry name" value="Phage_integrase"/>
    <property type="match status" value="1"/>
</dbReference>
<evidence type="ECO:0000259" key="2">
    <source>
        <dbReference type="PROSITE" id="PS51898"/>
    </source>
</evidence>
<dbReference type="Gene3D" id="1.10.443.10">
    <property type="entry name" value="Intergrase catalytic core"/>
    <property type="match status" value="1"/>
</dbReference>
<sequence length="328" mass="37706">NQTVLLSDCWGLYAEKKELDVQDRQLRKTFHRWNYFFDFVGDCVLTNEEIHERLDRYVTHREQCRKDAVKAGKKATPSSSTIHKEINMACAIINQAARLHRLPINIIKPDIQDTEPKERETLSPQEVIAIVELAQDTQSAYYKSWKELAILIMAQTSCIASELQRLEKDSILLDSEVPVIKVQGKVKTKNRLRTIPLVYKVDRIRELINTIDPESKYILGAVTNKTESNISKQLKSILEKVNPKATAYSFRHAFKNNAQINDIDNQDIAYLGGWSGSSLRVNEIMMNYGKKGLETPEMALKLQRVMRRINKHLLQSESTENNVIRLPA</sequence>
<gene>
    <name evidence="3" type="ORF">METZ01_LOCUS196836</name>
</gene>
<feature type="non-terminal residue" evidence="3">
    <location>
        <position position="1"/>
    </location>
</feature>